<gene>
    <name evidence="5 6" type="ORF">CG3919</name>
</gene>
<dbReference type="VEuPathDB" id="VectorBase:FBgn0036423"/>
<organism evidence="5">
    <name type="scientific">Drosophila melanogaster</name>
    <name type="common">Fruit fly</name>
    <dbReference type="NCBI Taxonomy" id="7227"/>
    <lineage>
        <taxon>Eukaryota</taxon>
        <taxon>Metazoa</taxon>
        <taxon>Ecdysozoa</taxon>
        <taxon>Arthropoda</taxon>
        <taxon>Hexapoda</taxon>
        <taxon>Insecta</taxon>
        <taxon>Pterygota</taxon>
        <taxon>Neoptera</taxon>
        <taxon>Endopterygota</taxon>
        <taxon>Diptera</taxon>
        <taxon>Brachycera</taxon>
        <taxon>Muscomorpha</taxon>
        <taxon>Ephydroidea</taxon>
        <taxon>Drosophilidae</taxon>
        <taxon>Drosophila</taxon>
        <taxon>Sophophora</taxon>
    </lineage>
</organism>
<dbReference type="PROSITE" id="PS51031">
    <property type="entry name" value="BESS"/>
    <property type="match status" value="1"/>
</dbReference>
<dbReference type="HOGENOM" id="CLU_078329_0_0_1"/>
<evidence type="ECO:0000256" key="1">
    <source>
        <dbReference type="PROSITE-ProRule" id="PRU00371"/>
    </source>
</evidence>
<accession>Q8T0A1</accession>
<dbReference type="ExpressionAtlas" id="Q8T0A1">
    <property type="expression patterns" value="baseline and differential"/>
</dbReference>
<comment type="subcellular location">
    <subcellularLocation>
        <location evidence="1">Nucleus</location>
    </subcellularLocation>
</comment>
<dbReference type="PANTHER" id="PTHR12243:SF60">
    <property type="entry name" value="SI:CH211-15D5.12-RELATED"/>
    <property type="match status" value="1"/>
</dbReference>
<sequence>MCFKIKNNCYLKLQHSFTTASLVGSSTKSQCSKLLNTCNSSNSGVHANNCRVHGSNERLEPELNKPKLVIKALTSINWSIFKPNSLFIYEMNTRRRSIAPPPNVYAINAKICHLVKLHPCLYDRHDDNYLRKSTVKNAWKEISNEMRNSVKSCKERWRNIRSSYARSIKLHHGANTYYLNSELKFLQKHITPGVPVPLRGRRSRPKGQEEHDEGDPETPVEAILEMVHSPSFLNSEHAQSRHSTDPASATDVEATQFNNEPSSIMDFEDTVPAEMRTESDSSEKEAKTSTRCIEALPIMDFDDAFLQGLRPEIKHMNFHQKLYFKRRVYDLLGEIFHSEQSASSTHPAQPHPRENVNGTLSTTSSLSSANPLQHMGLMLQLPKLVSKASKDL</sequence>
<dbReference type="SMART" id="SM00595">
    <property type="entry name" value="MADF"/>
    <property type="match status" value="1"/>
</dbReference>
<dbReference type="InterPro" id="IPR006578">
    <property type="entry name" value="MADF-dom"/>
</dbReference>
<evidence type="ECO:0000256" key="2">
    <source>
        <dbReference type="SAM" id="MobiDB-lite"/>
    </source>
</evidence>
<dbReference type="PROSITE" id="PS51029">
    <property type="entry name" value="MADF"/>
    <property type="match status" value="1"/>
</dbReference>
<dbReference type="AlphaFoldDB" id="Q8T0A1"/>
<dbReference type="IntAct" id="Q8T0A1">
    <property type="interactions" value="7"/>
</dbReference>
<dbReference type="Bgee" id="FBgn0036423">
    <property type="expression patterns" value="Expressed in spermatocyte in testis and 35 other cell types or tissues"/>
</dbReference>
<evidence type="ECO:0000259" key="3">
    <source>
        <dbReference type="PROSITE" id="PS51029"/>
    </source>
</evidence>
<dbReference type="AGR" id="FB:FBgn0036423"/>
<feature type="region of interest" description="Disordered" evidence="2">
    <location>
        <begin position="194"/>
        <end position="217"/>
    </location>
</feature>
<dbReference type="InterPro" id="IPR039353">
    <property type="entry name" value="TF_Adf1"/>
</dbReference>
<reference evidence="5" key="1">
    <citation type="submission" date="2001-12" db="EMBL/GenBank/DDBJ databases">
        <authorList>
            <person name="Stapleton M."/>
            <person name="Brokstein P."/>
            <person name="Hong L."/>
            <person name="Agbayani A."/>
            <person name="Carlson J."/>
            <person name="Champe M."/>
            <person name="Chavez C."/>
            <person name="Dorsett V."/>
            <person name="Farfan D."/>
            <person name="Frise E."/>
            <person name="George R."/>
            <person name="Gonzalez M."/>
            <person name="Guarin H."/>
            <person name="Li P."/>
            <person name="Liao G."/>
            <person name="Miranda A."/>
            <person name="Mungall C.J."/>
            <person name="Nunoo J."/>
            <person name="Pacleb J."/>
            <person name="Paragas V."/>
            <person name="Park S."/>
            <person name="Phouanenavong S."/>
            <person name="Wan K."/>
            <person name="Yu C."/>
            <person name="Lewis S.E."/>
            <person name="Rubin G.M."/>
            <person name="Celniker S."/>
        </authorList>
    </citation>
    <scope>NUCLEOTIDE SEQUENCE</scope>
    <source>
        <strain evidence="5">Berkeley</strain>
    </source>
</reference>
<dbReference type="Pfam" id="PF02944">
    <property type="entry name" value="BESS"/>
    <property type="match status" value="1"/>
</dbReference>
<name>Q8T0A1_DROME</name>
<keyword evidence="1" id="KW-0539">Nucleus</keyword>
<accession>Q9VUE6</accession>
<evidence type="ECO:0000313" key="5">
    <source>
        <dbReference type="EMBL" id="AAL39600.1"/>
    </source>
</evidence>
<dbReference type="PANTHER" id="PTHR12243">
    <property type="entry name" value="MADF DOMAIN TRANSCRIPTION FACTOR"/>
    <property type="match status" value="1"/>
</dbReference>
<feature type="domain" description="MADF" evidence="3">
    <location>
        <begin position="110"/>
        <end position="191"/>
    </location>
</feature>
<evidence type="ECO:0000313" key="6">
    <source>
        <dbReference type="FlyBase" id="FBgn0036423"/>
    </source>
</evidence>
<feature type="region of interest" description="Disordered" evidence="2">
    <location>
        <begin position="340"/>
        <end position="367"/>
    </location>
</feature>
<feature type="domain" description="BESS" evidence="4">
    <location>
        <begin position="299"/>
        <end position="338"/>
    </location>
</feature>
<dbReference type="EMBL" id="AY069455">
    <property type="protein sequence ID" value="AAL39600.1"/>
    <property type="molecule type" value="mRNA"/>
</dbReference>
<dbReference type="UCSC" id="CG3919-RB">
    <property type="organism name" value="d. melanogaster"/>
</dbReference>
<dbReference type="OrthoDB" id="6147983at2759"/>
<dbReference type="GO" id="GO:0003677">
    <property type="term" value="F:DNA binding"/>
    <property type="evidence" value="ECO:0007669"/>
    <property type="project" value="InterPro"/>
</dbReference>
<dbReference type="Pfam" id="PF10545">
    <property type="entry name" value="MADF_DNA_bdg"/>
    <property type="match status" value="1"/>
</dbReference>
<dbReference type="GO" id="GO:0005634">
    <property type="term" value="C:nucleus"/>
    <property type="evidence" value="ECO:0007669"/>
    <property type="project" value="UniProtKB-SubCell"/>
</dbReference>
<protein>
    <submittedName>
        <fullName evidence="5">LD17773p</fullName>
    </submittedName>
</protein>
<evidence type="ECO:0000259" key="4">
    <source>
        <dbReference type="PROSITE" id="PS51031"/>
    </source>
</evidence>
<dbReference type="InterPro" id="IPR004210">
    <property type="entry name" value="BESS_motif"/>
</dbReference>
<dbReference type="FlyBase" id="FBgn0036423">
    <property type="gene designation" value="CG3919"/>
</dbReference>
<proteinExistence type="evidence at transcript level"/>